<reference evidence="2 3" key="1">
    <citation type="submission" date="2018-05" db="EMBL/GenBank/DDBJ databases">
        <title>Kurthia sibirica genome sequence.</title>
        <authorList>
            <person name="Maclea K.S."/>
            <person name="Goen A.E."/>
        </authorList>
    </citation>
    <scope>NUCLEOTIDE SEQUENCE [LARGE SCALE GENOMIC DNA]</scope>
    <source>
        <strain evidence="2 3">ATCC 49154</strain>
    </source>
</reference>
<evidence type="ECO:0000256" key="1">
    <source>
        <dbReference type="SAM" id="Phobius"/>
    </source>
</evidence>
<dbReference type="Pfam" id="PF06486">
    <property type="entry name" value="DUF1093"/>
    <property type="match status" value="1"/>
</dbReference>
<keyword evidence="1" id="KW-1133">Transmembrane helix</keyword>
<comment type="caution">
    <text evidence="2">The sequence shown here is derived from an EMBL/GenBank/DDBJ whole genome shotgun (WGS) entry which is preliminary data.</text>
</comment>
<dbReference type="NCBIfam" id="TIGR01655">
    <property type="entry name" value="yxeA_fam"/>
    <property type="match status" value="1"/>
</dbReference>
<dbReference type="Proteomes" id="UP000245938">
    <property type="component" value="Unassembled WGS sequence"/>
</dbReference>
<dbReference type="AlphaFoldDB" id="A0A2U3AKN1"/>
<dbReference type="EMBL" id="QFVR01000012">
    <property type="protein sequence ID" value="PWI25096.1"/>
    <property type="molecule type" value="Genomic_DNA"/>
</dbReference>
<protein>
    <recommendedName>
        <fullName evidence="4">YxeA family protein</fullName>
    </recommendedName>
</protein>
<evidence type="ECO:0008006" key="4">
    <source>
        <dbReference type="Google" id="ProtNLM"/>
    </source>
</evidence>
<accession>A0A2U3AKN1</accession>
<dbReference type="SUPFAM" id="SSF159121">
    <property type="entry name" value="BC4932-like"/>
    <property type="match status" value="1"/>
</dbReference>
<dbReference type="InterPro" id="IPR036166">
    <property type="entry name" value="YxeA-like_sf"/>
</dbReference>
<sequence>MMILSRKDVSKLKRLFKFLFMSSCVIAVIFGSTYVIFGDRYLPWVKKEIVYIGIHADDGIQQATTNHYYYETNGVTPQGKKRLVTFKSPQKMTKDVYLKLVLKGNYIVSSVVVEQRAMPNKVFNRLQ</sequence>
<evidence type="ECO:0000313" key="3">
    <source>
        <dbReference type="Proteomes" id="UP000245938"/>
    </source>
</evidence>
<gene>
    <name evidence="2" type="ORF">DEX24_10150</name>
</gene>
<evidence type="ECO:0000313" key="2">
    <source>
        <dbReference type="EMBL" id="PWI25096.1"/>
    </source>
</evidence>
<feature type="transmembrane region" description="Helical" evidence="1">
    <location>
        <begin position="15"/>
        <end position="37"/>
    </location>
</feature>
<keyword evidence="1" id="KW-0812">Transmembrane</keyword>
<organism evidence="2 3">
    <name type="scientific">Kurthia sibirica</name>
    <dbReference type="NCBI Taxonomy" id="202750"/>
    <lineage>
        <taxon>Bacteria</taxon>
        <taxon>Bacillati</taxon>
        <taxon>Bacillota</taxon>
        <taxon>Bacilli</taxon>
        <taxon>Bacillales</taxon>
        <taxon>Caryophanaceae</taxon>
        <taxon>Kurthia</taxon>
    </lineage>
</organism>
<keyword evidence="3" id="KW-1185">Reference proteome</keyword>
<dbReference type="Gene3D" id="2.40.50.480">
    <property type="match status" value="1"/>
</dbReference>
<dbReference type="PANTHER" id="PTHR36433:SF2">
    <property type="entry name" value="YXEA FAMILY PROTEIN"/>
    <property type="match status" value="1"/>
</dbReference>
<dbReference type="OrthoDB" id="8719215at2"/>
<name>A0A2U3AKN1_9BACL</name>
<dbReference type="InterPro" id="IPR006542">
    <property type="entry name" value="DUF1093"/>
</dbReference>
<keyword evidence="1" id="KW-0472">Membrane</keyword>
<proteinExistence type="predicted"/>
<dbReference type="PANTHER" id="PTHR36433">
    <property type="entry name" value="HYPOTHETICAL CYTOSOLIC PROTEIN"/>
    <property type="match status" value="1"/>
</dbReference>